<evidence type="ECO:0000313" key="8">
    <source>
        <dbReference type="Proteomes" id="UP001189429"/>
    </source>
</evidence>
<evidence type="ECO:0000313" key="7">
    <source>
        <dbReference type="EMBL" id="CAK0907021.1"/>
    </source>
</evidence>
<keyword evidence="5" id="KW-0408">Iron</keyword>
<gene>
    <name evidence="7" type="ORF">PCOR1329_LOCUS82156</name>
</gene>
<evidence type="ECO:0000256" key="4">
    <source>
        <dbReference type="ARBA" id="ARBA00023002"/>
    </source>
</evidence>
<evidence type="ECO:0000256" key="1">
    <source>
        <dbReference type="ARBA" id="ARBA00005896"/>
    </source>
</evidence>
<dbReference type="PANTHER" id="PTHR43779">
    <property type="entry name" value="DIOXYGENASE RV0097-RELATED"/>
    <property type="match status" value="1"/>
</dbReference>
<proteinExistence type="inferred from homology"/>
<evidence type="ECO:0000256" key="2">
    <source>
        <dbReference type="ARBA" id="ARBA00022723"/>
    </source>
</evidence>
<evidence type="ECO:0000256" key="5">
    <source>
        <dbReference type="ARBA" id="ARBA00023004"/>
    </source>
</evidence>
<evidence type="ECO:0000256" key="3">
    <source>
        <dbReference type="ARBA" id="ARBA00022964"/>
    </source>
</evidence>
<reference evidence="7" key="1">
    <citation type="submission" date="2023-10" db="EMBL/GenBank/DDBJ databases">
        <authorList>
            <person name="Chen Y."/>
            <person name="Shah S."/>
            <person name="Dougan E. K."/>
            <person name="Thang M."/>
            <person name="Chan C."/>
        </authorList>
    </citation>
    <scope>NUCLEOTIDE SEQUENCE [LARGE SCALE GENOMIC DNA]</scope>
</reference>
<sequence length="295" mass="32858">MMQAAPLGCRIGVEVTGLDLNRALQFQNGAALANDIRAKMAESGLVLLRGQAKELEGCNQVALSRWFGKPFDLPLRYQHVRSPAKQILRVSNDPEEGKVGVGTAGWHIDGVTYPTPFRFALYHIVHVPQEGSTKFLRLEDLANAFLRHQSEEWDKLWLEVVGSQADAEPVCHPFLFAHPSTQKPSVCLHTGKVRCFVWHKGTNRERATETEETFRLMERIQEEVVALPPESLYSHNWQSGDLIISDNLAVAHLASAESQLAASENGLRVLHRVVTEGEHDLVPLVNGRADANPRL</sequence>
<accession>A0ABN9Y6I3</accession>
<dbReference type="Gene3D" id="3.60.130.10">
    <property type="entry name" value="Clavaminate synthase-like"/>
    <property type="match status" value="1"/>
</dbReference>
<protein>
    <recommendedName>
        <fullName evidence="6">TauD/TfdA-like domain-containing protein</fullName>
    </recommendedName>
</protein>
<organism evidence="7 8">
    <name type="scientific">Prorocentrum cordatum</name>
    <dbReference type="NCBI Taxonomy" id="2364126"/>
    <lineage>
        <taxon>Eukaryota</taxon>
        <taxon>Sar</taxon>
        <taxon>Alveolata</taxon>
        <taxon>Dinophyceae</taxon>
        <taxon>Prorocentrales</taxon>
        <taxon>Prorocentraceae</taxon>
        <taxon>Prorocentrum</taxon>
    </lineage>
</organism>
<keyword evidence="8" id="KW-1185">Reference proteome</keyword>
<keyword evidence="4" id="KW-0560">Oxidoreductase</keyword>
<dbReference type="Pfam" id="PF02668">
    <property type="entry name" value="TauD"/>
    <property type="match status" value="1"/>
</dbReference>
<comment type="caution">
    <text evidence="7">The sequence shown here is derived from an EMBL/GenBank/DDBJ whole genome shotgun (WGS) entry which is preliminary data.</text>
</comment>
<comment type="similarity">
    <text evidence="1">Belongs to the TfdA dioxygenase family.</text>
</comment>
<dbReference type="EMBL" id="CAUYUJ010021788">
    <property type="protein sequence ID" value="CAK0907021.1"/>
    <property type="molecule type" value="Genomic_DNA"/>
</dbReference>
<name>A0ABN9Y6I3_9DINO</name>
<dbReference type="PANTHER" id="PTHR43779:SF3">
    <property type="entry name" value="(3R)-3-[(CARBOXYMETHYL)AMINO]FATTY ACID OXYGENASE_DECARBOXYLASE"/>
    <property type="match status" value="1"/>
</dbReference>
<dbReference type="Proteomes" id="UP001189429">
    <property type="component" value="Unassembled WGS sequence"/>
</dbReference>
<feature type="domain" description="TauD/TfdA-like" evidence="6">
    <location>
        <begin position="6"/>
        <end position="257"/>
    </location>
</feature>
<dbReference type="SUPFAM" id="SSF51197">
    <property type="entry name" value="Clavaminate synthase-like"/>
    <property type="match status" value="1"/>
</dbReference>
<keyword evidence="3" id="KW-0223">Dioxygenase</keyword>
<evidence type="ECO:0000259" key="6">
    <source>
        <dbReference type="Pfam" id="PF02668"/>
    </source>
</evidence>
<dbReference type="InterPro" id="IPR042098">
    <property type="entry name" value="TauD-like_sf"/>
</dbReference>
<keyword evidence="2" id="KW-0479">Metal-binding</keyword>
<dbReference type="InterPro" id="IPR051178">
    <property type="entry name" value="TfdA_dioxygenase"/>
</dbReference>
<dbReference type="InterPro" id="IPR003819">
    <property type="entry name" value="TauD/TfdA-like"/>
</dbReference>